<feature type="coiled-coil region" evidence="11">
    <location>
        <begin position="518"/>
        <end position="652"/>
    </location>
</feature>
<comment type="similarity">
    <text evidence="8">Belongs to the TRAFAC class myosin-kinesin ATPase superfamily. Kinesin family. KIN-5/BimC subfamily.</text>
</comment>
<dbReference type="PROSITE" id="PS50067">
    <property type="entry name" value="KINESIN_MOTOR_2"/>
    <property type="match status" value="1"/>
</dbReference>
<dbReference type="SMART" id="SM00129">
    <property type="entry name" value="KISc"/>
    <property type="match status" value="1"/>
</dbReference>
<evidence type="ECO:0000256" key="9">
    <source>
        <dbReference type="ARBA" id="ARBA00046159"/>
    </source>
</evidence>
<evidence type="ECO:0000313" key="14">
    <source>
        <dbReference type="Proteomes" id="UP000245207"/>
    </source>
</evidence>
<keyword evidence="7" id="KW-0206">Cytoskeleton</keyword>
<dbReference type="EMBL" id="PKPP01002675">
    <property type="protein sequence ID" value="PWA73789.1"/>
    <property type="molecule type" value="Genomic_DNA"/>
</dbReference>
<reference evidence="13 14" key="1">
    <citation type="journal article" date="2018" name="Mol. Plant">
        <title>The genome of Artemisia annua provides insight into the evolution of Asteraceae family and artemisinin biosynthesis.</title>
        <authorList>
            <person name="Shen Q."/>
            <person name="Zhang L."/>
            <person name="Liao Z."/>
            <person name="Wang S."/>
            <person name="Yan T."/>
            <person name="Shi P."/>
            <person name="Liu M."/>
            <person name="Fu X."/>
            <person name="Pan Q."/>
            <person name="Wang Y."/>
            <person name="Lv Z."/>
            <person name="Lu X."/>
            <person name="Zhang F."/>
            <person name="Jiang W."/>
            <person name="Ma Y."/>
            <person name="Chen M."/>
            <person name="Hao X."/>
            <person name="Li L."/>
            <person name="Tang Y."/>
            <person name="Lv G."/>
            <person name="Zhou Y."/>
            <person name="Sun X."/>
            <person name="Brodelius P.E."/>
            <person name="Rose J.K.C."/>
            <person name="Tang K."/>
        </authorList>
    </citation>
    <scope>NUCLEOTIDE SEQUENCE [LARGE SCALE GENOMIC DNA]</scope>
    <source>
        <strain evidence="14">cv. Huhao1</strain>
        <tissue evidence="13">Leaf</tissue>
    </source>
</reference>
<dbReference type="PANTHER" id="PTHR47970">
    <property type="entry name" value="KINESIN-LIKE PROTEIN KIF11"/>
    <property type="match status" value="1"/>
</dbReference>
<dbReference type="PROSITE" id="PS00411">
    <property type="entry name" value="KINESIN_MOTOR_1"/>
    <property type="match status" value="1"/>
</dbReference>
<keyword evidence="4 10" id="KW-0547">Nucleotide-binding</keyword>
<dbReference type="GO" id="GO:0072686">
    <property type="term" value="C:mitotic spindle"/>
    <property type="evidence" value="ECO:0007669"/>
    <property type="project" value="TreeGrafter"/>
</dbReference>
<comment type="function">
    <text evidence="9">Responsible for microtubule translocation. May be important for the organization of phragmoplast-specific arrays of microtubules. Plays an essential role in stabilizing the mitotic spindle. Required during mitotic cytokinesis.</text>
</comment>
<dbReference type="CDD" id="cd01364">
    <property type="entry name" value="KISc_BimC_Eg5"/>
    <property type="match status" value="1"/>
</dbReference>
<dbReference type="Gene3D" id="3.40.850.10">
    <property type="entry name" value="Kinesin motor domain"/>
    <property type="match status" value="1"/>
</dbReference>
<dbReference type="AlphaFoldDB" id="A0A2U1NJV1"/>
<dbReference type="Pfam" id="PF00225">
    <property type="entry name" value="Kinesin"/>
    <property type="match status" value="1"/>
</dbReference>
<keyword evidence="6 10" id="KW-0505">Motor protein</keyword>
<dbReference type="GO" id="GO:0051231">
    <property type="term" value="P:spindle elongation"/>
    <property type="evidence" value="ECO:0007669"/>
    <property type="project" value="TreeGrafter"/>
</dbReference>
<evidence type="ECO:0000256" key="7">
    <source>
        <dbReference type="ARBA" id="ARBA00023212"/>
    </source>
</evidence>
<dbReference type="GO" id="GO:0005524">
    <property type="term" value="F:ATP binding"/>
    <property type="evidence" value="ECO:0007669"/>
    <property type="project" value="UniProtKB-UniRule"/>
</dbReference>
<proteinExistence type="inferred from homology"/>
<dbReference type="OrthoDB" id="3176171at2759"/>
<sequence>MKLRLRYRLDLVTYDGWMDGGEFYISISNRINLVKQSFQPIQDLDKLYLLGTSKMNQVSSAFPVGLLPRLMMMILGVRFCQVILYTTHMLHSAFYSVKFDDLVPKYKMGLLTLELKERVVSRGSFMDSTRSFQRRGSFAPLSPTQMLWSAENGSPFSKDDKDKGVNVQVILRCRPFSEDDVRAKTPMVVTCNEGKREVTVTQNTGSKQIDKTFSFDKVFGPGSKQKDLYDQVVDPIVKEALEGYNWTIFAYGQTGTGKTYTMEGEGGKTKNGEFHEDVGVIPRAVEQLFDTLEAQNAEYSMKVTYIELYNEEITDLLAPEEKSKKPISLMEDGKGAVFMRGLEEELVCSADEIYHILEKGSARKHTAETLINTQSNRSHSLFTITIQIKEHSSDGVEVTKCGKLNLVDLAGSENILRSGAREERAREAGEINKSLLTLGRVINALVEHSGHVPYRDSKLTRLLRDSLGGKTKTCIIATVSPSINSLEETQSTLDYAYRAKSIKNRPEVNHKVTKSVAVKDLYTEIDSLKQELHATREKNGIYIPNDRYISEEAAKKEMTEKLELKSKELMDLQELLFRQQKLTSELSQRLENTERQLHESRQDVSSLKDQLRYASESTKEKEYLILNLLESEKTLTKRAVELHSELENATSEVSSLFTKIEHKNHIEDGNKVLVQCFQTLLAQHLEALHKIVVTSVTHQEQHLNAIEGHMKSFVSEQDKATQGLQIRVEKIRDIFSGGIKSLVEIATEFSGNSKTALGDINSEVEEHSSALAELIREASVKVGDVLNDLHSNLTDQEQSIATFWKQQHESQLRAYQTTQSASSVTMNFFNTMSNDIFRVIEMVEDARTKYDQQLSDFKIKFEDYANGEDKQLLDKMAELLVSSNAKKKQLIQTEIDAIRSDIGSRTYHIHRKTSSMIALSSSTQDEFTSFLGKTERHYNEDKSATQNAKDGLTAKLQNWATKARTGYESWRQVQESLSDVQKRHIESVDSTSKDALETNQAIHSRFSSMASSTLEEVEIAKSSSLTSIEYLVITKLITRGNKAEESGNGQYGFQSNVRTSNPTWVGVLGDNLEDNEGINSLTRSFRDTLKDTETAHSAKIADITKDAEKCLMDEYMVDDSILSTPNFCKLPSKSNTEELKTPPFEVLLDSYRKAQSEMQENGNLTAFSFGTINGG</sequence>
<dbReference type="GO" id="GO:0008017">
    <property type="term" value="F:microtubule binding"/>
    <property type="evidence" value="ECO:0007669"/>
    <property type="project" value="InterPro"/>
</dbReference>
<dbReference type="SUPFAM" id="SSF52540">
    <property type="entry name" value="P-loop containing nucleoside triphosphate hydrolases"/>
    <property type="match status" value="1"/>
</dbReference>
<evidence type="ECO:0000256" key="3">
    <source>
        <dbReference type="ARBA" id="ARBA00022701"/>
    </source>
</evidence>
<comment type="caution">
    <text evidence="13">The sequence shown here is derived from an EMBL/GenBank/DDBJ whole genome shotgun (WGS) entry which is preliminary data.</text>
</comment>
<evidence type="ECO:0000259" key="12">
    <source>
        <dbReference type="PROSITE" id="PS50067"/>
    </source>
</evidence>
<evidence type="ECO:0000256" key="5">
    <source>
        <dbReference type="ARBA" id="ARBA00022840"/>
    </source>
</evidence>
<dbReference type="GO" id="GO:0090307">
    <property type="term" value="P:mitotic spindle assembly"/>
    <property type="evidence" value="ECO:0007669"/>
    <property type="project" value="TreeGrafter"/>
</dbReference>
<dbReference type="InterPro" id="IPR001752">
    <property type="entry name" value="Kinesin_motor_dom"/>
</dbReference>
<dbReference type="Proteomes" id="UP000245207">
    <property type="component" value="Unassembled WGS sequence"/>
</dbReference>
<accession>A0A2U1NJV1</accession>
<evidence type="ECO:0000256" key="6">
    <source>
        <dbReference type="ARBA" id="ARBA00023175"/>
    </source>
</evidence>
<dbReference type="InterPro" id="IPR047241">
    <property type="entry name" value="KIF11-like_kin_motor_dom"/>
</dbReference>
<dbReference type="PANTHER" id="PTHR47970:SF11">
    <property type="entry name" value="PLUS-END-DIRECTED KINESIN ATPASE"/>
    <property type="match status" value="1"/>
</dbReference>
<dbReference type="InterPro" id="IPR027417">
    <property type="entry name" value="P-loop_NTPase"/>
</dbReference>
<evidence type="ECO:0000256" key="11">
    <source>
        <dbReference type="SAM" id="Coils"/>
    </source>
</evidence>
<keyword evidence="11" id="KW-0175">Coiled coil</keyword>
<dbReference type="InterPro" id="IPR047149">
    <property type="entry name" value="KIF11-like"/>
</dbReference>
<feature type="binding site" evidence="10">
    <location>
        <begin position="252"/>
        <end position="259"/>
    </location>
    <ligand>
        <name>ATP</name>
        <dbReference type="ChEBI" id="CHEBI:30616"/>
    </ligand>
</feature>
<dbReference type="FunFam" id="3.40.850.10:FF:000019">
    <property type="entry name" value="Kinesin-like protein KIN-5D"/>
    <property type="match status" value="1"/>
</dbReference>
<evidence type="ECO:0000256" key="4">
    <source>
        <dbReference type="ARBA" id="ARBA00022741"/>
    </source>
</evidence>
<keyword evidence="3" id="KW-0493">Microtubule</keyword>
<evidence type="ECO:0000256" key="1">
    <source>
        <dbReference type="ARBA" id="ARBA00004186"/>
    </source>
</evidence>
<dbReference type="InterPro" id="IPR036961">
    <property type="entry name" value="Kinesin_motor_dom_sf"/>
</dbReference>
<dbReference type="GO" id="GO:0007018">
    <property type="term" value="P:microtubule-based movement"/>
    <property type="evidence" value="ECO:0007669"/>
    <property type="project" value="InterPro"/>
</dbReference>
<keyword evidence="5 10" id="KW-0067">ATP-binding</keyword>
<evidence type="ECO:0000256" key="2">
    <source>
        <dbReference type="ARBA" id="ARBA00022490"/>
    </source>
</evidence>
<evidence type="ECO:0000256" key="10">
    <source>
        <dbReference type="PROSITE-ProRule" id="PRU00283"/>
    </source>
</evidence>
<evidence type="ECO:0000313" key="13">
    <source>
        <dbReference type="EMBL" id="PWA73789.1"/>
    </source>
</evidence>
<gene>
    <name evidence="13" type="ORF">CTI12_AA224220</name>
</gene>
<keyword evidence="14" id="KW-1185">Reference proteome</keyword>
<dbReference type="InterPro" id="IPR019821">
    <property type="entry name" value="Kinesin_motor_CS"/>
</dbReference>
<feature type="domain" description="Kinesin motor" evidence="12">
    <location>
        <begin position="166"/>
        <end position="502"/>
    </location>
</feature>
<organism evidence="13 14">
    <name type="scientific">Artemisia annua</name>
    <name type="common">Sweet wormwood</name>
    <dbReference type="NCBI Taxonomy" id="35608"/>
    <lineage>
        <taxon>Eukaryota</taxon>
        <taxon>Viridiplantae</taxon>
        <taxon>Streptophyta</taxon>
        <taxon>Embryophyta</taxon>
        <taxon>Tracheophyta</taxon>
        <taxon>Spermatophyta</taxon>
        <taxon>Magnoliopsida</taxon>
        <taxon>eudicotyledons</taxon>
        <taxon>Gunneridae</taxon>
        <taxon>Pentapetalae</taxon>
        <taxon>asterids</taxon>
        <taxon>campanulids</taxon>
        <taxon>Asterales</taxon>
        <taxon>Asteraceae</taxon>
        <taxon>Asteroideae</taxon>
        <taxon>Anthemideae</taxon>
        <taxon>Artemisiinae</taxon>
        <taxon>Artemisia</taxon>
    </lineage>
</organism>
<dbReference type="STRING" id="35608.A0A2U1NJV1"/>
<name>A0A2U1NJV1_ARTAN</name>
<keyword evidence="2" id="KW-0963">Cytoplasm</keyword>
<dbReference type="GO" id="GO:0005876">
    <property type="term" value="C:spindle microtubule"/>
    <property type="evidence" value="ECO:0007669"/>
    <property type="project" value="TreeGrafter"/>
</dbReference>
<dbReference type="PRINTS" id="PR00380">
    <property type="entry name" value="KINESINHEAVY"/>
</dbReference>
<dbReference type="GO" id="GO:0008574">
    <property type="term" value="F:plus-end-directed microtubule motor activity"/>
    <property type="evidence" value="ECO:0007669"/>
    <property type="project" value="TreeGrafter"/>
</dbReference>
<comment type="subcellular location">
    <subcellularLocation>
        <location evidence="1">Cytoplasm</location>
        <location evidence="1">Cytoskeleton</location>
        <location evidence="1">Spindle</location>
    </subcellularLocation>
</comment>
<evidence type="ECO:0000256" key="8">
    <source>
        <dbReference type="ARBA" id="ARBA00034704"/>
    </source>
</evidence>
<protein>
    <submittedName>
        <fullName evidence="13">Kinesin motor domain-containing protein</fullName>
    </submittedName>
</protein>